<dbReference type="GO" id="GO:0032958">
    <property type="term" value="P:inositol phosphate biosynthetic process"/>
    <property type="evidence" value="ECO:0007669"/>
    <property type="project" value="TreeGrafter"/>
</dbReference>
<evidence type="ECO:0000256" key="6">
    <source>
        <dbReference type="ARBA" id="ARBA00022741"/>
    </source>
</evidence>
<name>A0A067QGL6_ZOONE</name>
<evidence type="ECO:0000256" key="2">
    <source>
        <dbReference type="ARBA" id="ARBA00005609"/>
    </source>
</evidence>
<feature type="non-terminal residue" evidence="11">
    <location>
        <position position="64"/>
    </location>
</feature>
<accession>A0A067QGL6</accession>
<evidence type="ECO:0000313" key="11">
    <source>
        <dbReference type="EMBL" id="KDQ71464.1"/>
    </source>
</evidence>
<dbReference type="AlphaFoldDB" id="A0A067QGL6"/>
<dbReference type="InParanoid" id="A0A067QGL6"/>
<comment type="subcellular location">
    <subcellularLocation>
        <location evidence="1">Cytoplasm</location>
    </subcellularLocation>
</comment>
<protein>
    <recommendedName>
        <fullName evidence="3">diphosphoinositol-pentakisphosphate 1-kinase</fullName>
        <ecNumber evidence="3">2.7.4.24</ecNumber>
    </recommendedName>
</protein>
<dbReference type="Pfam" id="PF00328">
    <property type="entry name" value="His_Phos_2"/>
    <property type="match status" value="1"/>
</dbReference>
<keyword evidence="12" id="KW-1185">Reference proteome</keyword>
<gene>
    <name evidence="11" type="ORF">L798_00005</name>
</gene>
<keyword evidence="7 11" id="KW-0418">Kinase</keyword>
<organism evidence="11 12">
    <name type="scientific">Zootermopsis nevadensis</name>
    <name type="common">Dampwood termite</name>
    <dbReference type="NCBI Taxonomy" id="136037"/>
    <lineage>
        <taxon>Eukaryota</taxon>
        <taxon>Metazoa</taxon>
        <taxon>Ecdysozoa</taxon>
        <taxon>Arthropoda</taxon>
        <taxon>Hexapoda</taxon>
        <taxon>Insecta</taxon>
        <taxon>Pterygota</taxon>
        <taxon>Neoptera</taxon>
        <taxon>Polyneoptera</taxon>
        <taxon>Dictyoptera</taxon>
        <taxon>Blattodea</taxon>
        <taxon>Blattoidea</taxon>
        <taxon>Termitoidae</taxon>
        <taxon>Termopsidae</taxon>
        <taxon>Zootermopsis</taxon>
    </lineage>
</organism>
<dbReference type="GO" id="GO:0005524">
    <property type="term" value="F:ATP binding"/>
    <property type="evidence" value="ECO:0007669"/>
    <property type="project" value="UniProtKB-KW"/>
</dbReference>
<evidence type="ECO:0000256" key="3">
    <source>
        <dbReference type="ARBA" id="ARBA00012893"/>
    </source>
</evidence>
<dbReference type="GO" id="GO:0000828">
    <property type="term" value="F:inositol hexakisphosphate kinase activity"/>
    <property type="evidence" value="ECO:0007669"/>
    <property type="project" value="TreeGrafter"/>
</dbReference>
<dbReference type="InterPro" id="IPR029033">
    <property type="entry name" value="His_PPase_superfam"/>
</dbReference>
<dbReference type="EMBL" id="KK885435">
    <property type="protein sequence ID" value="KDQ71464.1"/>
    <property type="molecule type" value="Genomic_DNA"/>
</dbReference>
<dbReference type="STRING" id="136037.A0A067QGL6"/>
<evidence type="ECO:0000256" key="4">
    <source>
        <dbReference type="ARBA" id="ARBA00022490"/>
    </source>
</evidence>
<keyword evidence="8" id="KW-0067">ATP-binding</keyword>
<comment type="catalytic activity">
    <reaction evidence="9">
        <text>5-diphospho-1D-myo-inositol 1,2,3,4,6-pentakisphosphate + ATP + H(+) = 1,5-bis(diphospho)-1D-myo-inositol 2,3,4,6-tetrakisphosphate + ADP</text>
        <dbReference type="Rhea" id="RHEA:10276"/>
        <dbReference type="ChEBI" id="CHEBI:15378"/>
        <dbReference type="ChEBI" id="CHEBI:30616"/>
        <dbReference type="ChEBI" id="CHEBI:58628"/>
        <dbReference type="ChEBI" id="CHEBI:77983"/>
        <dbReference type="ChEBI" id="CHEBI:456216"/>
        <dbReference type="EC" id="2.7.4.24"/>
    </reaction>
    <physiologicalReaction direction="left-to-right" evidence="9">
        <dbReference type="Rhea" id="RHEA:10277"/>
    </physiologicalReaction>
</comment>
<reference evidence="11 12" key="1">
    <citation type="journal article" date="2014" name="Nat. Commun.">
        <title>Molecular traces of alternative social organization in a termite genome.</title>
        <authorList>
            <person name="Terrapon N."/>
            <person name="Li C."/>
            <person name="Robertson H.M."/>
            <person name="Ji L."/>
            <person name="Meng X."/>
            <person name="Booth W."/>
            <person name="Chen Z."/>
            <person name="Childers C.P."/>
            <person name="Glastad K.M."/>
            <person name="Gokhale K."/>
            <person name="Gowin J."/>
            <person name="Gronenberg W."/>
            <person name="Hermansen R.A."/>
            <person name="Hu H."/>
            <person name="Hunt B.G."/>
            <person name="Huylmans A.K."/>
            <person name="Khalil S.M."/>
            <person name="Mitchell R.D."/>
            <person name="Munoz-Torres M.C."/>
            <person name="Mustard J.A."/>
            <person name="Pan H."/>
            <person name="Reese J.T."/>
            <person name="Scharf M.E."/>
            <person name="Sun F."/>
            <person name="Vogel H."/>
            <person name="Xiao J."/>
            <person name="Yang W."/>
            <person name="Yang Z."/>
            <person name="Yang Z."/>
            <person name="Zhou J."/>
            <person name="Zhu J."/>
            <person name="Brent C.S."/>
            <person name="Elsik C.G."/>
            <person name="Goodisman M.A."/>
            <person name="Liberles D.A."/>
            <person name="Roe R.M."/>
            <person name="Vargo E.L."/>
            <person name="Vilcinskas A."/>
            <person name="Wang J."/>
            <person name="Bornberg-Bauer E."/>
            <person name="Korb J."/>
            <person name="Zhang G."/>
            <person name="Liebig J."/>
        </authorList>
    </citation>
    <scope>NUCLEOTIDE SEQUENCE [LARGE SCALE GENOMIC DNA]</scope>
    <source>
        <tissue evidence="11">Whole organism</tissue>
    </source>
</reference>
<proteinExistence type="inferred from homology"/>
<dbReference type="GO" id="GO:0006020">
    <property type="term" value="P:inositol metabolic process"/>
    <property type="evidence" value="ECO:0007669"/>
    <property type="project" value="TreeGrafter"/>
</dbReference>
<comment type="similarity">
    <text evidence="2">Belongs to the histidine acid phosphatase family. VIP1 subfamily.</text>
</comment>
<dbReference type="PANTHER" id="PTHR12750:SF9">
    <property type="entry name" value="INOSITOL HEXAKISPHOSPHATE AND DIPHOSPHOINOSITOL-PENTAKISPHOSPHATE KINASE"/>
    <property type="match status" value="1"/>
</dbReference>
<keyword evidence="5" id="KW-0808">Transferase</keyword>
<dbReference type="PANTHER" id="PTHR12750">
    <property type="entry name" value="DIPHOSPHOINOSITOL PENTAKISPHOSPHATE KINASE"/>
    <property type="match status" value="1"/>
</dbReference>
<dbReference type="Proteomes" id="UP000027135">
    <property type="component" value="Unassembled WGS sequence"/>
</dbReference>
<dbReference type="InterPro" id="IPR037446">
    <property type="entry name" value="His_Pase_VIP1"/>
</dbReference>
<keyword evidence="6" id="KW-0547">Nucleotide-binding</keyword>
<dbReference type="eggNOG" id="KOG1057">
    <property type="taxonomic scope" value="Eukaryota"/>
</dbReference>
<evidence type="ECO:0000256" key="7">
    <source>
        <dbReference type="ARBA" id="ARBA00022777"/>
    </source>
</evidence>
<sequence length="64" mass="7679">MGRRWGKIEKDFCTKNKTFDISKIPDIYDCIKYDLQHNQHTLQFEQAEELYINAKYLADIVIPQ</sequence>
<dbReference type="GO" id="GO:0033857">
    <property type="term" value="F:5-diphosphoinositol pentakisphosphate 1-kinase activity"/>
    <property type="evidence" value="ECO:0007669"/>
    <property type="project" value="TreeGrafter"/>
</dbReference>
<dbReference type="SUPFAM" id="SSF53254">
    <property type="entry name" value="Phosphoglycerate mutase-like"/>
    <property type="match status" value="1"/>
</dbReference>
<dbReference type="EC" id="2.7.4.24" evidence="3"/>
<evidence type="ECO:0000256" key="10">
    <source>
        <dbReference type="ARBA" id="ARBA00034629"/>
    </source>
</evidence>
<evidence type="ECO:0000313" key="12">
    <source>
        <dbReference type="Proteomes" id="UP000027135"/>
    </source>
</evidence>
<evidence type="ECO:0000256" key="1">
    <source>
        <dbReference type="ARBA" id="ARBA00004496"/>
    </source>
</evidence>
<evidence type="ECO:0000256" key="5">
    <source>
        <dbReference type="ARBA" id="ARBA00022679"/>
    </source>
</evidence>
<dbReference type="InterPro" id="IPR000560">
    <property type="entry name" value="His_Pase_clade-2"/>
</dbReference>
<evidence type="ECO:0000256" key="9">
    <source>
        <dbReference type="ARBA" id="ARBA00033696"/>
    </source>
</evidence>
<comment type="catalytic activity">
    <reaction evidence="10">
        <text>1D-myo-inositol hexakisphosphate + ATP = 1-diphospho-1D-myo-inositol 2,3,4,5,6-pentakisphosphate + ADP</text>
        <dbReference type="Rhea" id="RHEA:37459"/>
        <dbReference type="ChEBI" id="CHEBI:30616"/>
        <dbReference type="ChEBI" id="CHEBI:58130"/>
        <dbReference type="ChEBI" id="CHEBI:74946"/>
        <dbReference type="ChEBI" id="CHEBI:456216"/>
        <dbReference type="EC" id="2.7.4.24"/>
    </reaction>
    <physiologicalReaction direction="left-to-right" evidence="10">
        <dbReference type="Rhea" id="RHEA:37460"/>
    </physiologicalReaction>
</comment>
<keyword evidence="4" id="KW-0963">Cytoplasm</keyword>
<dbReference type="GO" id="GO:0016791">
    <property type="term" value="F:phosphatase activity"/>
    <property type="evidence" value="ECO:0007669"/>
    <property type="project" value="UniProtKB-ARBA"/>
</dbReference>
<evidence type="ECO:0000256" key="8">
    <source>
        <dbReference type="ARBA" id="ARBA00022840"/>
    </source>
</evidence>
<dbReference type="GO" id="GO:0005829">
    <property type="term" value="C:cytosol"/>
    <property type="evidence" value="ECO:0007669"/>
    <property type="project" value="TreeGrafter"/>
</dbReference>